<gene>
    <name evidence="3" type="ORF">Sp14A_02310</name>
</gene>
<feature type="transmembrane region" description="Helical" evidence="2">
    <location>
        <begin position="6"/>
        <end position="25"/>
    </location>
</feature>
<evidence type="ECO:0000313" key="4">
    <source>
        <dbReference type="Proteomes" id="UP000255411"/>
    </source>
</evidence>
<accession>A0A345VHI3</accession>
<keyword evidence="2" id="KW-1133">Transmembrane helix</keyword>
<keyword evidence="1" id="KW-0175">Coiled coil</keyword>
<organism evidence="3 4">
    <name type="scientific">Streptococcus pluranimalium</name>
    <dbReference type="NCBI Taxonomy" id="82348"/>
    <lineage>
        <taxon>Bacteria</taxon>
        <taxon>Bacillati</taxon>
        <taxon>Bacillota</taxon>
        <taxon>Bacilli</taxon>
        <taxon>Lactobacillales</taxon>
        <taxon>Streptococcaceae</taxon>
        <taxon>Streptococcus</taxon>
    </lineage>
</organism>
<name>A0A345VHI3_9STRE</name>
<keyword evidence="2" id="KW-0812">Transmembrane</keyword>
<evidence type="ECO:0000256" key="2">
    <source>
        <dbReference type="SAM" id="Phobius"/>
    </source>
</evidence>
<protein>
    <submittedName>
        <fullName evidence="3">Uncharacterized protein</fullName>
    </submittedName>
</protein>
<feature type="coiled-coil region" evidence="1">
    <location>
        <begin position="128"/>
        <end position="155"/>
    </location>
</feature>
<sequence>MIKEHLFEIIMFFLGLFPSLIVFLYKKYIEKSKLFTFQNMITKEYINPLKVSLERMDGDQRNNTVDLINRTVHRLSFLLENELPYLNNVNQFEYIRTVNYVLEHCKRIKESLLKYSYHSMSSEGEEYDEELEKNRNQALLEIKHLENNLKNYALMKIDI</sequence>
<evidence type="ECO:0000256" key="1">
    <source>
        <dbReference type="SAM" id="Coils"/>
    </source>
</evidence>
<dbReference type="Proteomes" id="UP000255411">
    <property type="component" value="Chromosome"/>
</dbReference>
<keyword evidence="2" id="KW-0472">Membrane</keyword>
<reference evidence="3 4" key="1">
    <citation type="submission" date="2017-07" db="EMBL/GenBank/DDBJ databases">
        <title>Streptococcus pluranimalium as cause of bovine abortion.</title>
        <authorList>
            <person name="Rodriguez Campos S."/>
            <person name="Gobeli Brawand S."/>
            <person name="Brodard I."/>
            <person name="Rychener L."/>
            <person name="Perreten V."/>
        </authorList>
    </citation>
    <scope>NUCLEOTIDE SEQUENCE [LARGE SCALE GENOMIC DNA]</scope>
    <source>
        <strain evidence="3 4">14A0014</strain>
    </source>
</reference>
<evidence type="ECO:0000313" key="3">
    <source>
        <dbReference type="EMBL" id="AXJ12185.1"/>
    </source>
</evidence>
<dbReference type="EMBL" id="CP022601">
    <property type="protein sequence ID" value="AXJ12185.1"/>
    <property type="molecule type" value="Genomic_DNA"/>
</dbReference>
<proteinExistence type="predicted"/>
<dbReference type="RefSeq" id="WP_115129599.1">
    <property type="nucleotide sequence ID" value="NZ_CP022601.1"/>
</dbReference>
<dbReference type="AlphaFoldDB" id="A0A345VHI3"/>